<dbReference type="EMBL" id="DVOL01000025">
    <property type="protein sequence ID" value="HIV10432.1"/>
    <property type="molecule type" value="Genomic_DNA"/>
</dbReference>
<dbReference type="PROSITE" id="PS51898">
    <property type="entry name" value="TYR_RECOMBINASE"/>
    <property type="match status" value="1"/>
</dbReference>
<dbReference type="Proteomes" id="UP000823960">
    <property type="component" value="Unassembled WGS sequence"/>
</dbReference>
<dbReference type="Pfam" id="PF00589">
    <property type="entry name" value="Phage_integrase"/>
    <property type="match status" value="1"/>
</dbReference>
<dbReference type="AlphaFoldDB" id="A0A9D1NQ46"/>
<evidence type="ECO:0000313" key="3">
    <source>
        <dbReference type="EMBL" id="HIV10432.1"/>
    </source>
</evidence>
<feature type="domain" description="Tyr recombinase" evidence="2">
    <location>
        <begin position="1"/>
        <end position="128"/>
    </location>
</feature>
<dbReference type="SUPFAM" id="SSF56349">
    <property type="entry name" value="DNA breaking-rejoining enzymes"/>
    <property type="match status" value="1"/>
</dbReference>
<dbReference type="GO" id="GO:0006310">
    <property type="term" value="P:DNA recombination"/>
    <property type="evidence" value="ECO:0007669"/>
    <property type="project" value="UniProtKB-KW"/>
</dbReference>
<gene>
    <name evidence="3" type="ORF">IAD28_01890</name>
</gene>
<organism evidence="3 4">
    <name type="scientific">Candidatus Faeciplasma avium</name>
    <dbReference type="NCBI Taxonomy" id="2840798"/>
    <lineage>
        <taxon>Bacteria</taxon>
        <taxon>Bacillati</taxon>
        <taxon>Bacillota</taxon>
        <taxon>Clostridia</taxon>
        <taxon>Eubacteriales</taxon>
        <taxon>Oscillospiraceae</taxon>
        <taxon>Oscillospiraceae incertae sedis</taxon>
        <taxon>Candidatus Faeciplasma</taxon>
    </lineage>
</organism>
<accession>A0A9D1NQ46</accession>
<name>A0A9D1NQ46_9FIRM</name>
<evidence type="ECO:0000259" key="2">
    <source>
        <dbReference type="PROSITE" id="PS51898"/>
    </source>
</evidence>
<dbReference type="Gene3D" id="1.10.443.10">
    <property type="entry name" value="Intergrase catalytic core"/>
    <property type="match status" value="1"/>
</dbReference>
<sequence length="136" mass="15979">MVKCRTIQAKDSTKTNLSTAEYYLLPDVKEVLLSLKEKSNNSSEYVFTWEDGRRYRPDSVTKTFRNHLVKHGLPPMRLHDLRHSCASILFDKGYSLEDVKNWLRHSDIETTSNIYLHYNMSRRRLIIDGLNGTFKL</sequence>
<proteinExistence type="predicted"/>
<dbReference type="InterPro" id="IPR002104">
    <property type="entry name" value="Integrase_catalytic"/>
</dbReference>
<evidence type="ECO:0000256" key="1">
    <source>
        <dbReference type="ARBA" id="ARBA00023172"/>
    </source>
</evidence>
<dbReference type="InterPro" id="IPR013762">
    <property type="entry name" value="Integrase-like_cat_sf"/>
</dbReference>
<evidence type="ECO:0000313" key="4">
    <source>
        <dbReference type="Proteomes" id="UP000823960"/>
    </source>
</evidence>
<keyword evidence="1" id="KW-0233">DNA recombination</keyword>
<protein>
    <submittedName>
        <fullName evidence="3">Tyrosine-type recombinase/integrase</fullName>
    </submittedName>
</protein>
<dbReference type="GO" id="GO:0003677">
    <property type="term" value="F:DNA binding"/>
    <property type="evidence" value="ECO:0007669"/>
    <property type="project" value="InterPro"/>
</dbReference>
<reference evidence="3" key="1">
    <citation type="submission" date="2020-10" db="EMBL/GenBank/DDBJ databases">
        <authorList>
            <person name="Gilroy R."/>
        </authorList>
    </citation>
    <scope>NUCLEOTIDE SEQUENCE</scope>
    <source>
        <strain evidence="3">1370</strain>
    </source>
</reference>
<comment type="caution">
    <text evidence="3">The sequence shown here is derived from an EMBL/GenBank/DDBJ whole genome shotgun (WGS) entry which is preliminary data.</text>
</comment>
<dbReference type="InterPro" id="IPR011010">
    <property type="entry name" value="DNA_brk_join_enz"/>
</dbReference>
<reference evidence="3" key="2">
    <citation type="journal article" date="2021" name="PeerJ">
        <title>Extensive microbial diversity within the chicken gut microbiome revealed by metagenomics and culture.</title>
        <authorList>
            <person name="Gilroy R."/>
            <person name="Ravi A."/>
            <person name="Getino M."/>
            <person name="Pursley I."/>
            <person name="Horton D.L."/>
            <person name="Alikhan N.F."/>
            <person name="Baker D."/>
            <person name="Gharbi K."/>
            <person name="Hall N."/>
            <person name="Watson M."/>
            <person name="Adriaenssens E.M."/>
            <person name="Foster-Nyarko E."/>
            <person name="Jarju S."/>
            <person name="Secka A."/>
            <person name="Antonio M."/>
            <person name="Oren A."/>
            <person name="Chaudhuri R.R."/>
            <person name="La Ragione R."/>
            <person name="Hildebrand F."/>
            <person name="Pallen M.J."/>
        </authorList>
    </citation>
    <scope>NUCLEOTIDE SEQUENCE</scope>
    <source>
        <strain evidence="3">1370</strain>
    </source>
</reference>
<dbReference type="GO" id="GO:0015074">
    <property type="term" value="P:DNA integration"/>
    <property type="evidence" value="ECO:0007669"/>
    <property type="project" value="InterPro"/>
</dbReference>